<evidence type="ECO:0000313" key="1">
    <source>
        <dbReference type="EMBL" id="ORY11798.1"/>
    </source>
</evidence>
<name>A0A1Y1ZNK3_9PLEO</name>
<dbReference type="OrthoDB" id="3792649at2759"/>
<protein>
    <submittedName>
        <fullName evidence="1">Uncharacterized protein</fullName>
    </submittedName>
</protein>
<organism evidence="1 2">
    <name type="scientific">Clohesyomyces aquaticus</name>
    <dbReference type="NCBI Taxonomy" id="1231657"/>
    <lineage>
        <taxon>Eukaryota</taxon>
        <taxon>Fungi</taxon>
        <taxon>Dikarya</taxon>
        <taxon>Ascomycota</taxon>
        <taxon>Pezizomycotina</taxon>
        <taxon>Dothideomycetes</taxon>
        <taxon>Pleosporomycetidae</taxon>
        <taxon>Pleosporales</taxon>
        <taxon>Lindgomycetaceae</taxon>
        <taxon>Clohesyomyces</taxon>
    </lineage>
</organism>
<evidence type="ECO:0000313" key="2">
    <source>
        <dbReference type="Proteomes" id="UP000193144"/>
    </source>
</evidence>
<keyword evidence="2" id="KW-1185">Reference proteome</keyword>
<reference evidence="1 2" key="1">
    <citation type="submission" date="2016-07" db="EMBL/GenBank/DDBJ databases">
        <title>Pervasive Adenine N6-methylation of Active Genes in Fungi.</title>
        <authorList>
            <consortium name="DOE Joint Genome Institute"/>
            <person name="Mondo S.J."/>
            <person name="Dannebaum R.O."/>
            <person name="Kuo R.C."/>
            <person name="Labutti K."/>
            <person name="Haridas S."/>
            <person name="Kuo A."/>
            <person name="Salamov A."/>
            <person name="Ahrendt S.R."/>
            <person name="Lipzen A."/>
            <person name="Sullivan W."/>
            <person name="Andreopoulos W.B."/>
            <person name="Clum A."/>
            <person name="Lindquist E."/>
            <person name="Daum C."/>
            <person name="Ramamoorthy G.K."/>
            <person name="Gryganskyi A."/>
            <person name="Culley D."/>
            <person name="Magnuson J.K."/>
            <person name="James T.Y."/>
            <person name="O'Malley M.A."/>
            <person name="Stajich J.E."/>
            <person name="Spatafora J.W."/>
            <person name="Visel A."/>
            <person name="Grigoriev I.V."/>
        </authorList>
    </citation>
    <scope>NUCLEOTIDE SEQUENCE [LARGE SCALE GENOMIC DNA]</scope>
    <source>
        <strain evidence="1 2">CBS 115471</strain>
    </source>
</reference>
<dbReference type="AlphaFoldDB" id="A0A1Y1ZNK3"/>
<sequence>MGLYLKSLVLGWLSNYKGQPPAHPKDHISERNLQESRLYQLPTELVRMIDEYLLDPSKRGPNVYKMAFRATCRRFYTMFPSERDAAKGERDRRAYSQLIKLAAFRTLCEEEKNAFLPKNHLVCCNCRATHETSCFTPFEQKRSPEGRVCIGTQGVLEVCPHIRLTYGGLKVGPISFLCNRKHNTMDLHCGKLSLSQISLTQVGDKENREVKVLVKREFFAIADPAVLTRDKVVQATKAIDWKLCPHMHTKDVEVWPKRFTNGVSAKPFLAGGRLWMIQWGFTWCWEQQRQGPLCRCETADCDTRYQWVREIRSNGKGGYSEFLVVQIERYLGKMEKADDKRWMAQIEAASALDEDSFRHTDA</sequence>
<proteinExistence type="predicted"/>
<accession>A0A1Y1ZNK3</accession>
<gene>
    <name evidence="1" type="ORF">BCR34DRAFT_564672</name>
</gene>
<comment type="caution">
    <text evidence="1">The sequence shown here is derived from an EMBL/GenBank/DDBJ whole genome shotgun (WGS) entry which is preliminary data.</text>
</comment>
<dbReference type="EMBL" id="MCFA01000057">
    <property type="protein sequence ID" value="ORY11798.1"/>
    <property type="molecule type" value="Genomic_DNA"/>
</dbReference>
<dbReference type="Proteomes" id="UP000193144">
    <property type="component" value="Unassembled WGS sequence"/>
</dbReference>